<evidence type="ECO:0000313" key="4">
    <source>
        <dbReference type="Proteomes" id="UP000199474"/>
    </source>
</evidence>
<keyword evidence="1" id="KW-0175">Coiled coil</keyword>
<dbReference type="RefSeq" id="WP_090083784.1">
    <property type="nucleotide sequence ID" value="NZ_FOMR01000004.1"/>
</dbReference>
<evidence type="ECO:0000313" key="3">
    <source>
        <dbReference type="EMBL" id="SFD82954.1"/>
    </source>
</evidence>
<protein>
    <submittedName>
        <fullName evidence="3">Putative coat protein</fullName>
    </submittedName>
</protein>
<gene>
    <name evidence="3" type="ORF">SAMN05216238_104281</name>
</gene>
<dbReference type="STRING" id="640948.SAMN05216238_104281"/>
<dbReference type="AlphaFoldDB" id="A0A1I1VJ61"/>
<feature type="region of interest" description="Disordered" evidence="2">
    <location>
        <begin position="109"/>
        <end position="131"/>
    </location>
</feature>
<proteinExistence type="predicted"/>
<organism evidence="3 4">
    <name type="scientific">Lentibacillus persicus</name>
    <dbReference type="NCBI Taxonomy" id="640948"/>
    <lineage>
        <taxon>Bacteria</taxon>
        <taxon>Bacillati</taxon>
        <taxon>Bacillota</taxon>
        <taxon>Bacilli</taxon>
        <taxon>Bacillales</taxon>
        <taxon>Bacillaceae</taxon>
        <taxon>Lentibacillus</taxon>
    </lineage>
</organism>
<feature type="coiled-coil region" evidence="1">
    <location>
        <begin position="78"/>
        <end position="105"/>
    </location>
</feature>
<evidence type="ECO:0000256" key="2">
    <source>
        <dbReference type="SAM" id="MobiDB-lite"/>
    </source>
</evidence>
<evidence type="ECO:0000256" key="1">
    <source>
        <dbReference type="SAM" id="Coils"/>
    </source>
</evidence>
<dbReference type="InterPro" id="IPR025953">
    <property type="entry name" value="YlbD_coat"/>
</dbReference>
<dbReference type="EMBL" id="FOMR01000004">
    <property type="protein sequence ID" value="SFD82954.1"/>
    <property type="molecule type" value="Genomic_DNA"/>
</dbReference>
<name>A0A1I1VJ61_9BACI</name>
<keyword evidence="3" id="KW-0946">Virion</keyword>
<keyword evidence="4" id="KW-1185">Reference proteome</keyword>
<keyword evidence="3" id="KW-0167">Capsid protein</keyword>
<accession>A0A1I1VJ61</accession>
<dbReference type="Pfam" id="PF14071">
    <property type="entry name" value="YlbD_coat"/>
    <property type="match status" value="1"/>
</dbReference>
<dbReference type="OrthoDB" id="1655540at2"/>
<dbReference type="Proteomes" id="UP000199474">
    <property type="component" value="Unassembled WGS sequence"/>
</dbReference>
<reference evidence="4" key="1">
    <citation type="submission" date="2016-10" db="EMBL/GenBank/DDBJ databases">
        <authorList>
            <person name="Varghese N."/>
            <person name="Submissions S."/>
        </authorList>
    </citation>
    <scope>NUCLEOTIDE SEQUENCE [LARGE SCALE GENOMIC DNA]</scope>
    <source>
        <strain evidence="4">DSM 22530</strain>
    </source>
</reference>
<sequence>MSDNLHPSVKEFKAFLQRHPELVKEARKHGKGFQTYYEKWALLGEDDPFWDQYKGKDNGTTSDNKNDGKKEIIERLVRMSENIDMEKLQKQMDNVNQTISTVQGLLGQFQSSQHQSKPPFRNHHLFDSFKD</sequence>